<sequence>MQVAVAGAGISGLVSAYILAKEGVDVVLYEKEDYLGRGHARTVNIEGVDINLGSIIFIRASIHESRSYEWGIRNGLSSLFAQKKNLLNPYFYRMIREILKFKDEVIKSVEDLESNPDIHSNETLEHFVKSHGYSELFQKVYLLPLCALIWSSPSEDVLSFFSFFCTFIFLKPPATAVTFNPPIKPENTLLKWSKSHPIPSVAASKASFELNAIQGKKGIWFCGAYHGLNRKILKPLN</sequence>
<dbReference type="EMBL" id="JACGCM010000622">
    <property type="protein sequence ID" value="KAF6170021.1"/>
    <property type="molecule type" value="Genomic_DNA"/>
</dbReference>
<reference evidence="1 2" key="1">
    <citation type="journal article" date="2020" name="IScience">
        <title>Genome Sequencing of the Endangered Kingdonia uniflora (Circaeasteraceae, Ranunculales) Reveals Potential Mechanisms of Evolutionary Specialization.</title>
        <authorList>
            <person name="Sun Y."/>
            <person name="Deng T."/>
            <person name="Zhang A."/>
            <person name="Moore M.J."/>
            <person name="Landis J.B."/>
            <person name="Lin N."/>
            <person name="Zhang H."/>
            <person name="Zhang X."/>
            <person name="Huang J."/>
            <person name="Zhang X."/>
            <person name="Sun H."/>
            <person name="Wang H."/>
        </authorList>
    </citation>
    <scope>NUCLEOTIDE SEQUENCE [LARGE SCALE GENOMIC DNA]</scope>
    <source>
        <strain evidence="1">TB1705</strain>
        <tissue evidence="1">Leaf</tissue>
    </source>
</reference>
<evidence type="ECO:0000313" key="2">
    <source>
        <dbReference type="Proteomes" id="UP000541444"/>
    </source>
</evidence>
<dbReference type="Proteomes" id="UP000541444">
    <property type="component" value="Unassembled WGS sequence"/>
</dbReference>
<dbReference type="Pfam" id="PF13450">
    <property type="entry name" value="NAD_binding_8"/>
    <property type="match status" value="1"/>
</dbReference>
<organism evidence="1 2">
    <name type="scientific">Kingdonia uniflora</name>
    <dbReference type="NCBI Taxonomy" id="39325"/>
    <lineage>
        <taxon>Eukaryota</taxon>
        <taxon>Viridiplantae</taxon>
        <taxon>Streptophyta</taxon>
        <taxon>Embryophyta</taxon>
        <taxon>Tracheophyta</taxon>
        <taxon>Spermatophyta</taxon>
        <taxon>Magnoliopsida</taxon>
        <taxon>Ranunculales</taxon>
        <taxon>Circaeasteraceae</taxon>
        <taxon>Kingdonia</taxon>
    </lineage>
</organism>
<dbReference type="GO" id="GO:0016491">
    <property type="term" value="F:oxidoreductase activity"/>
    <property type="evidence" value="ECO:0007669"/>
    <property type="project" value="TreeGrafter"/>
</dbReference>
<dbReference type="InterPro" id="IPR036188">
    <property type="entry name" value="FAD/NAD-bd_sf"/>
</dbReference>
<dbReference type="InterPro" id="IPR050464">
    <property type="entry name" value="Zeta_carotene_desat/Oxidored"/>
</dbReference>
<comment type="caution">
    <text evidence="1">The sequence shown here is derived from an EMBL/GenBank/DDBJ whole genome shotgun (WGS) entry which is preliminary data.</text>
</comment>
<keyword evidence="2" id="KW-1185">Reference proteome</keyword>
<dbReference type="AlphaFoldDB" id="A0A7J7NS54"/>
<dbReference type="PANTHER" id="PTHR42923:SF17">
    <property type="entry name" value="AMINE OXIDASE DOMAIN-CONTAINING PROTEIN"/>
    <property type="match status" value="1"/>
</dbReference>
<protein>
    <submittedName>
        <fullName evidence="1">Uncharacterized protein</fullName>
    </submittedName>
</protein>
<dbReference type="Gene3D" id="3.50.50.60">
    <property type="entry name" value="FAD/NAD(P)-binding domain"/>
    <property type="match status" value="1"/>
</dbReference>
<name>A0A7J7NS54_9MAGN</name>
<gene>
    <name evidence="1" type="ORF">GIB67_034413</name>
</gene>
<evidence type="ECO:0000313" key="1">
    <source>
        <dbReference type="EMBL" id="KAF6170021.1"/>
    </source>
</evidence>
<dbReference type="PANTHER" id="PTHR42923">
    <property type="entry name" value="PROTOPORPHYRINOGEN OXIDASE"/>
    <property type="match status" value="1"/>
</dbReference>
<proteinExistence type="predicted"/>
<dbReference type="SUPFAM" id="SSF51905">
    <property type="entry name" value="FAD/NAD(P)-binding domain"/>
    <property type="match status" value="1"/>
</dbReference>
<dbReference type="OrthoDB" id="5977668at2759"/>
<accession>A0A7J7NS54</accession>